<evidence type="ECO:0000256" key="1">
    <source>
        <dbReference type="ARBA" id="ARBA00004651"/>
    </source>
</evidence>
<accession>A0A1M5ZHI2</accession>
<organism evidence="13 14">
    <name type="scientific">Vibrio aerogenes CECT 7868</name>
    <dbReference type="NCBI Taxonomy" id="1216006"/>
    <lineage>
        <taxon>Bacteria</taxon>
        <taxon>Pseudomonadati</taxon>
        <taxon>Pseudomonadota</taxon>
        <taxon>Gammaproteobacteria</taxon>
        <taxon>Vibrionales</taxon>
        <taxon>Vibrionaceae</taxon>
        <taxon>Vibrio</taxon>
    </lineage>
</organism>
<name>A0A1M5ZHI2_9VIBR</name>
<dbReference type="Pfam" id="PF00015">
    <property type="entry name" value="MCPsignal"/>
    <property type="match status" value="1"/>
</dbReference>
<dbReference type="OrthoDB" id="2489132at2"/>
<dbReference type="Pfam" id="PF00672">
    <property type="entry name" value="HAMP"/>
    <property type="match status" value="1"/>
</dbReference>
<dbReference type="FunFam" id="1.10.287.950:FF:000001">
    <property type="entry name" value="Methyl-accepting chemotaxis sensory transducer"/>
    <property type="match status" value="1"/>
</dbReference>
<dbReference type="SMART" id="SM00304">
    <property type="entry name" value="HAMP"/>
    <property type="match status" value="1"/>
</dbReference>
<feature type="transmembrane region" description="Helical" evidence="10">
    <location>
        <begin position="303"/>
        <end position="322"/>
    </location>
</feature>
<dbReference type="STRING" id="1216006.VA7868_02763"/>
<keyword evidence="14" id="KW-1185">Reference proteome</keyword>
<dbReference type="GO" id="GO:0004888">
    <property type="term" value="F:transmembrane signaling receptor activity"/>
    <property type="evidence" value="ECO:0007669"/>
    <property type="project" value="InterPro"/>
</dbReference>
<dbReference type="GO" id="GO:0006935">
    <property type="term" value="P:chemotaxis"/>
    <property type="evidence" value="ECO:0007669"/>
    <property type="project" value="UniProtKB-KW"/>
</dbReference>
<dbReference type="GO" id="GO:0007165">
    <property type="term" value="P:signal transduction"/>
    <property type="evidence" value="ECO:0007669"/>
    <property type="project" value="UniProtKB-KW"/>
</dbReference>
<comment type="subcellular location">
    <subcellularLocation>
        <location evidence="1">Cell membrane</location>
        <topology evidence="1">Multi-pass membrane protein</topology>
    </subcellularLocation>
</comment>
<dbReference type="InterPro" id="IPR033479">
    <property type="entry name" value="dCache_1"/>
</dbReference>
<dbReference type="SMART" id="SM00283">
    <property type="entry name" value="MA"/>
    <property type="match status" value="1"/>
</dbReference>
<dbReference type="InterPro" id="IPR004090">
    <property type="entry name" value="Chemotax_Me-accpt_rcpt"/>
</dbReference>
<dbReference type="CDD" id="cd12912">
    <property type="entry name" value="PDC2_MCP_like"/>
    <property type="match status" value="1"/>
</dbReference>
<evidence type="ECO:0000256" key="6">
    <source>
        <dbReference type="ARBA" id="ARBA00023136"/>
    </source>
</evidence>
<evidence type="ECO:0000256" key="5">
    <source>
        <dbReference type="ARBA" id="ARBA00022989"/>
    </source>
</evidence>
<feature type="transmembrane region" description="Helical" evidence="10">
    <location>
        <begin position="16"/>
        <end position="38"/>
    </location>
</feature>
<keyword evidence="5 10" id="KW-1133">Transmembrane helix</keyword>
<gene>
    <name evidence="13" type="primary">pctC_12</name>
    <name evidence="13" type="ORF">VA7868_02763</name>
</gene>
<dbReference type="CDD" id="cd11386">
    <property type="entry name" value="MCP_signal"/>
    <property type="match status" value="1"/>
</dbReference>
<dbReference type="Gene3D" id="1.10.287.950">
    <property type="entry name" value="Methyl-accepting chemotaxis protein"/>
    <property type="match status" value="1"/>
</dbReference>
<dbReference type="SUPFAM" id="SSF58104">
    <property type="entry name" value="Methyl-accepting chemotaxis protein (MCP) signaling domain"/>
    <property type="match status" value="1"/>
</dbReference>
<evidence type="ECO:0000259" key="11">
    <source>
        <dbReference type="PROSITE" id="PS50111"/>
    </source>
</evidence>
<dbReference type="GO" id="GO:0005886">
    <property type="term" value="C:plasma membrane"/>
    <property type="evidence" value="ECO:0007669"/>
    <property type="project" value="UniProtKB-SubCell"/>
</dbReference>
<feature type="domain" description="HAMP" evidence="12">
    <location>
        <begin position="322"/>
        <end position="375"/>
    </location>
</feature>
<evidence type="ECO:0000259" key="12">
    <source>
        <dbReference type="PROSITE" id="PS50885"/>
    </source>
</evidence>
<keyword evidence="3" id="KW-0145">Chemotaxis</keyword>
<evidence type="ECO:0000256" key="9">
    <source>
        <dbReference type="PROSITE-ProRule" id="PRU00284"/>
    </source>
</evidence>
<evidence type="ECO:0000256" key="2">
    <source>
        <dbReference type="ARBA" id="ARBA00022475"/>
    </source>
</evidence>
<keyword evidence="6 10" id="KW-0472">Membrane</keyword>
<keyword evidence="7 9" id="KW-0807">Transducer</keyword>
<dbReference type="RefSeq" id="WP_073604403.1">
    <property type="nucleotide sequence ID" value="NZ_FQXZ01000030.1"/>
</dbReference>
<dbReference type="EMBL" id="FQXZ01000030">
    <property type="protein sequence ID" value="SHI23737.1"/>
    <property type="molecule type" value="Genomic_DNA"/>
</dbReference>
<dbReference type="PRINTS" id="PR00260">
    <property type="entry name" value="CHEMTRNSDUCR"/>
</dbReference>
<reference evidence="13 14" key="1">
    <citation type="submission" date="2016-11" db="EMBL/GenBank/DDBJ databases">
        <authorList>
            <person name="Jaros S."/>
            <person name="Januszkiewicz K."/>
            <person name="Wedrychowicz H."/>
        </authorList>
    </citation>
    <scope>NUCLEOTIDE SEQUENCE [LARGE SCALE GENOMIC DNA]</scope>
    <source>
        <strain evidence="13 14">CECT 7868</strain>
    </source>
</reference>
<proteinExistence type="inferred from homology"/>
<dbReference type="Pfam" id="PF02743">
    <property type="entry name" value="dCache_1"/>
    <property type="match status" value="1"/>
</dbReference>
<dbReference type="PANTHER" id="PTHR32089:SF112">
    <property type="entry name" value="LYSOZYME-LIKE PROTEIN-RELATED"/>
    <property type="match status" value="1"/>
</dbReference>
<comment type="similarity">
    <text evidence="8">Belongs to the methyl-accepting chemotaxis (MCP) protein family.</text>
</comment>
<evidence type="ECO:0000256" key="8">
    <source>
        <dbReference type="ARBA" id="ARBA00029447"/>
    </source>
</evidence>
<dbReference type="PROSITE" id="PS50885">
    <property type="entry name" value="HAMP"/>
    <property type="match status" value="1"/>
</dbReference>
<protein>
    <submittedName>
        <fullName evidence="13">Methyl-accepting chemotaxis protein PctC</fullName>
    </submittedName>
</protein>
<dbReference type="Gene3D" id="3.30.450.20">
    <property type="entry name" value="PAS domain"/>
    <property type="match status" value="1"/>
</dbReference>
<evidence type="ECO:0000256" key="4">
    <source>
        <dbReference type="ARBA" id="ARBA00022692"/>
    </source>
</evidence>
<evidence type="ECO:0000256" key="7">
    <source>
        <dbReference type="ARBA" id="ARBA00023224"/>
    </source>
</evidence>
<keyword evidence="4 10" id="KW-0812">Transmembrane</keyword>
<dbReference type="PROSITE" id="PS50111">
    <property type="entry name" value="CHEMOTAXIS_TRANSDUC_2"/>
    <property type="match status" value="1"/>
</dbReference>
<evidence type="ECO:0000256" key="3">
    <source>
        <dbReference type="ARBA" id="ARBA00022500"/>
    </source>
</evidence>
<dbReference type="AlphaFoldDB" id="A0A1M5ZHI2"/>
<evidence type="ECO:0000256" key="10">
    <source>
        <dbReference type="SAM" id="Phobius"/>
    </source>
</evidence>
<dbReference type="InterPro" id="IPR003660">
    <property type="entry name" value="HAMP_dom"/>
</dbReference>
<dbReference type="CDD" id="cd06225">
    <property type="entry name" value="HAMP"/>
    <property type="match status" value="1"/>
</dbReference>
<feature type="domain" description="Methyl-accepting transducer" evidence="11">
    <location>
        <begin position="380"/>
        <end position="616"/>
    </location>
</feature>
<dbReference type="InterPro" id="IPR004089">
    <property type="entry name" value="MCPsignal_dom"/>
</dbReference>
<dbReference type="Gene3D" id="6.10.340.10">
    <property type="match status" value="1"/>
</dbReference>
<evidence type="ECO:0000313" key="13">
    <source>
        <dbReference type="EMBL" id="SHI23737.1"/>
    </source>
</evidence>
<dbReference type="PANTHER" id="PTHR32089">
    <property type="entry name" value="METHYL-ACCEPTING CHEMOTAXIS PROTEIN MCPB"/>
    <property type="match status" value="1"/>
</dbReference>
<sequence>MPGSQYLNHISIKTRFIFSMCGLLLISLGIIIFVNQYLNKSLAQERVLNVELPAQVQKAGNKILADLKAPITEGIAFANATYVTDYLTGDTSHVSEQTMIRYMSDLRQRTGSASIFLSSAKNNQVIYAAGDGINKKTLSRNDSDDQWFYQFIDSGKPYAINLDTSGFNGKTFLYINVRSERRGQLVGVSGLSLDITNLSKTIGQYHFGNNGYVFITDPQGKISIHGNVSLIGKSISQIDNGTDFTQVITQAMKGQTARTDFRVHEDEWLAAAYYIPEINRIIFACMPAQEVFAAYDANRRNTMLISGLIILLSLGLTIWFSGSIVDPIRQVSSQITKIAQNKNLSARINVNDQAEIGQLAQCFNQFINALSDSFSIVRTSALQVEHSAYHNAEASKNISEQIIAQQQSMQTLNQEFKAITEESDAIDQSAEKAADFSKHIVESMNHVQHSITHSTQEMTQLSHEIGQSSEIIEEVARDVESINSIVDVISSISDQTNLLALNAAIEAARAGDAGRGFAVVADEVRALSLRTNESTSEIREKIDRLQAQSHQATQSMQACLDITATCVNGIEESSRELNNSVKEVHSISQQLEMIAGLTDRQNSAIQEIDVVISQVSELCDAHQLSAQETSESSQEFVGAAQSVSQQVEQFKF</sequence>
<keyword evidence="2" id="KW-1003">Cell membrane</keyword>
<evidence type="ECO:0000313" key="14">
    <source>
        <dbReference type="Proteomes" id="UP000184608"/>
    </source>
</evidence>
<dbReference type="Proteomes" id="UP000184608">
    <property type="component" value="Unassembled WGS sequence"/>
</dbReference>